<organism evidence="1 2">
    <name type="scientific">Phlebia brevispora</name>
    <dbReference type="NCBI Taxonomy" id="194682"/>
    <lineage>
        <taxon>Eukaryota</taxon>
        <taxon>Fungi</taxon>
        <taxon>Dikarya</taxon>
        <taxon>Basidiomycota</taxon>
        <taxon>Agaricomycotina</taxon>
        <taxon>Agaricomycetes</taxon>
        <taxon>Polyporales</taxon>
        <taxon>Meruliaceae</taxon>
        <taxon>Phlebia</taxon>
    </lineage>
</organism>
<sequence>MLPGVDFQTNLSSTNVVSSYGVITVGDMSVASVATDVLDLSDGKGFVSAFGLEVSKHRCWARELDGKEACIISTTLNEKGQTQLSVSWSAVVASEFGSAGEVAVCRKKFHGGSEVIYLGPGGRVFCAPSSATCMPKASRARKRKAKASETQTEEQYEVEVITKARLRDDGVWEYLVKVRFWAGYDPEDDSWEPYENVKGCVRLLESFKRETKLDNGNDDRKRCGYEIAASETWIQSERQRFRFNYGVPKNTRGPVKVNVQKDESDPKPEPKKKRRRRRY</sequence>
<comment type="caution">
    <text evidence="1">The sequence shown here is derived from an EMBL/GenBank/DDBJ whole genome shotgun (WGS) entry which is preliminary data.</text>
</comment>
<dbReference type="Proteomes" id="UP001148662">
    <property type="component" value="Unassembled WGS sequence"/>
</dbReference>
<dbReference type="EMBL" id="JANHOG010002294">
    <property type="protein sequence ID" value="KAJ3524898.1"/>
    <property type="molecule type" value="Genomic_DNA"/>
</dbReference>
<protein>
    <submittedName>
        <fullName evidence="1">Uncharacterized protein</fullName>
    </submittedName>
</protein>
<keyword evidence="2" id="KW-1185">Reference proteome</keyword>
<gene>
    <name evidence="1" type="ORF">NM688_g8485</name>
</gene>
<evidence type="ECO:0000313" key="2">
    <source>
        <dbReference type="Proteomes" id="UP001148662"/>
    </source>
</evidence>
<proteinExistence type="predicted"/>
<evidence type="ECO:0000313" key="1">
    <source>
        <dbReference type="EMBL" id="KAJ3524898.1"/>
    </source>
</evidence>
<accession>A0ACC1RTI3</accession>
<name>A0ACC1RTI3_9APHY</name>
<reference evidence="1" key="1">
    <citation type="submission" date="2022-07" db="EMBL/GenBank/DDBJ databases">
        <title>Genome Sequence of Phlebia brevispora.</title>
        <authorList>
            <person name="Buettner E."/>
        </authorList>
    </citation>
    <scope>NUCLEOTIDE SEQUENCE</scope>
    <source>
        <strain evidence="1">MPL23</strain>
    </source>
</reference>